<keyword evidence="2" id="KW-1185">Reference proteome</keyword>
<dbReference type="Proteomes" id="UP000188268">
    <property type="component" value="Unassembled WGS sequence"/>
</dbReference>
<dbReference type="Gramene" id="OMO68988">
    <property type="protein sequence ID" value="OMO68988"/>
    <property type="gene ID" value="CCACVL1_19723"/>
</dbReference>
<sequence>MDILNKGKRVLFFLHTFLTTYEFFRVSLGAIRIHTSETITINRKHDQSLVCYCPRSRDSVQSVRVIIFGRASCDGNFGFSDECAGVGSVQFDYSLDFESLFIPLVNQTNLPGDCGRMGMDEVAMIDQCNYDEEFIESKLRNLFFVSLLSVIEPIDDSEPLGLRKIPRLDSFHQFEYSAAAVDPDHATSFQAAIDDVNSDPSIVNGAELKLIVRNTNCSGFVGTVEEKAKKEKQS</sequence>
<evidence type="ECO:0000313" key="2">
    <source>
        <dbReference type="Proteomes" id="UP000188268"/>
    </source>
</evidence>
<accession>A0A1R3HFF1</accession>
<comment type="caution">
    <text evidence="1">The sequence shown here is derived from an EMBL/GenBank/DDBJ whole genome shotgun (WGS) entry which is preliminary data.</text>
</comment>
<gene>
    <name evidence="1" type="ORF">CCACVL1_19723</name>
</gene>
<reference evidence="1 2" key="1">
    <citation type="submission" date="2013-09" db="EMBL/GenBank/DDBJ databases">
        <title>Corchorus capsularis genome sequencing.</title>
        <authorList>
            <person name="Alam M."/>
            <person name="Haque M.S."/>
            <person name="Islam M.S."/>
            <person name="Emdad E.M."/>
            <person name="Islam M.M."/>
            <person name="Ahmed B."/>
            <person name="Halim A."/>
            <person name="Hossen Q.M.M."/>
            <person name="Hossain M.Z."/>
            <person name="Ahmed R."/>
            <person name="Khan M.M."/>
            <person name="Islam R."/>
            <person name="Rashid M.M."/>
            <person name="Khan S.A."/>
            <person name="Rahman M.S."/>
            <person name="Alam M."/>
        </authorList>
    </citation>
    <scope>NUCLEOTIDE SEQUENCE [LARGE SCALE GENOMIC DNA]</scope>
    <source>
        <strain evidence="2">cv. CVL-1</strain>
        <tissue evidence="1">Whole seedling</tissue>
    </source>
</reference>
<dbReference type="OrthoDB" id="5984008at2759"/>
<name>A0A1R3HFF1_COCAP</name>
<evidence type="ECO:0008006" key="3">
    <source>
        <dbReference type="Google" id="ProtNLM"/>
    </source>
</evidence>
<protein>
    <recommendedName>
        <fullName evidence="3">Receptor ligand binding region domain-containing protein</fullName>
    </recommendedName>
</protein>
<evidence type="ECO:0000313" key="1">
    <source>
        <dbReference type="EMBL" id="OMO68988.1"/>
    </source>
</evidence>
<dbReference type="EMBL" id="AWWV01012123">
    <property type="protein sequence ID" value="OMO68988.1"/>
    <property type="molecule type" value="Genomic_DNA"/>
</dbReference>
<proteinExistence type="predicted"/>
<dbReference type="AlphaFoldDB" id="A0A1R3HFF1"/>
<organism evidence="1 2">
    <name type="scientific">Corchorus capsularis</name>
    <name type="common">Jute</name>
    <dbReference type="NCBI Taxonomy" id="210143"/>
    <lineage>
        <taxon>Eukaryota</taxon>
        <taxon>Viridiplantae</taxon>
        <taxon>Streptophyta</taxon>
        <taxon>Embryophyta</taxon>
        <taxon>Tracheophyta</taxon>
        <taxon>Spermatophyta</taxon>
        <taxon>Magnoliopsida</taxon>
        <taxon>eudicotyledons</taxon>
        <taxon>Gunneridae</taxon>
        <taxon>Pentapetalae</taxon>
        <taxon>rosids</taxon>
        <taxon>malvids</taxon>
        <taxon>Malvales</taxon>
        <taxon>Malvaceae</taxon>
        <taxon>Grewioideae</taxon>
        <taxon>Apeibeae</taxon>
        <taxon>Corchorus</taxon>
    </lineage>
</organism>